<feature type="compositionally biased region" description="Polar residues" evidence="1">
    <location>
        <begin position="161"/>
        <end position="179"/>
    </location>
</feature>
<accession>A0ABV0XVD4</accession>
<dbReference type="PANTHER" id="PTHR22741:SF11">
    <property type="entry name" value="SICKLE TAIL PROTEIN HOMOLOG"/>
    <property type="match status" value="1"/>
</dbReference>
<feature type="compositionally biased region" description="Pro residues" evidence="1">
    <location>
        <begin position="181"/>
        <end position="192"/>
    </location>
</feature>
<organism evidence="2 3">
    <name type="scientific">Ameca splendens</name>
    <dbReference type="NCBI Taxonomy" id="208324"/>
    <lineage>
        <taxon>Eukaryota</taxon>
        <taxon>Metazoa</taxon>
        <taxon>Chordata</taxon>
        <taxon>Craniata</taxon>
        <taxon>Vertebrata</taxon>
        <taxon>Euteleostomi</taxon>
        <taxon>Actinopterygii</taxon>
        <taxon>Neopterygii</taxon>
        <taxon>Teleostei</taxon>
        <taxon>Neoteleostei</taxon>
        <taxon>Acanthomorphata</taxon>
        <taxon>Ovalentaria</taxon>
        <taxon>Atherinomorphae</taxon>
        <taxon>Cyprinodontiformes</taxon>
        <taxon>Goodeidae</taxon>
        <taxon>Ameca</taxon>
    </lineage>
</organism>
<evidence type="ECO:0000256" key="1">
    <source>
        <dbReference type="SAM" id="MobiDB-lite"/>
    </source>
</evidence>
<reference evidence="2 3" key="1">
    <citation type="submission" date="2021-06" db="EMBL/GenBank/DDBJ databases">
        <authorList>
            <person name="Palmer J.M."/>
        </authorList>
    </citation>
    <scope>NUCLEOTIDE SEQUENCE [LARGE SCALE GENOMIC DNA]</scope>
    <source>
        <strain evidence="2 3">AS_MEX2019</strain>
        <tissue evidence="2">Muscle</tissue>
    </source>
</reference>
<dbReference type="PANTHER" id="PTHR22741">
    <property type="entry name" value="P140CAP/SNIP-RELATED"/>
    <property type="match status" value="1"/>
</dbReference>
<feature type="region of interest" description="Disordered" evidence="1">
    <location>
        <begin position="93"/>
        <end position="230"/>
    </location>
</feature>
<evidence type="ECO:0000313" key="3">
    <source>
        <dbReference type="Proteomes" id="UP001469553"/>
    </source>
</evidence>
<proteinExistence type="predicted"/>
<protein>
    <submittedName>
        <fullName evidence="2">Uncharacterized protein</fullName>
    </submittedName>
</protein>
<dbReference type="EMBL" id="JAHRIP010013523">
    <property type="protein sequence ID" value="MEQ2285473.1"/>
    <property type="molecule type" value="Genomic_DNA"/>
</dbReference>
<keyword evidence="3" id="KW-1185">Reference proteome</keyword>
<evidence type="ECO:0000313" key="2">
    <source>
        <dbReference type="EMBL" id="MEQ2285473.1"/>
    </source>
</evidence>
<dbReference type="Proteomes" id="UP001469553">
    <property type="component" value="Unassembled WGS sequence"/>
</dbReference>
<name>A0ABV0XVD4_9TELE</name>
<feature type="compositionally biased region" description="Polar residues" evidence="1">
    <location>
        <begin position="128"/>
        <end position="147"/>
    </location>
</feature>
<sequence>ELEQYVGSLQKDSATTTRVVTLRDVEEGAVTLRKVGESLAGLKGEFPALQTRMRAVLRVEVEAVKFLKEEPHKLDSMLKRVKSLTDTLSSLRRYSTEGSQKGVDPSTSVSVGNSHTTAAEATAEGPSASVQLVSSLATPEPQTSTVRSEVMPSSPVVIHHVQSSPVHMQQSQQSAALTVQPSPPLTPSPTQNPSPNLSKPQDRESPKLTISDPQSPARLKKIQGNGNGAPHQDLVIEELQNTKEKSKNRVMSIEVCLDVFSCFTVHCKNTYTSKQQPSRCPPPGRCHSQTQIHARCSF</sequence>
<dbReference type="InterPro" id="IPR051825">
    <property type="entry name" value="SRCIN1"/>
</dbReference>
<gene>
    <name evidence="2" type="ORF">AMECASPLE_032167</name>
</gene>
<dbReference type="Gene3D" id="1.20.58.1540">
    <property type="entry name" value="Actin interacting protein 3, C-terminal domain"/>
    <property type="match status" value="1"/>
</dbReference>
<comment type="caution">
    <text evidence="2">The sequence shown here is derived from an EMBL/GenBank/DDBJ whole genome shotgun (WGS) entry which is preliminary data.</text>
</comment>
<feature type="compositionally biased region" description="Polar residues" evidence="1">
    <location>
        <begin position="93"/>
        <end position="119"/>
    </location>
</feature>
<feature type="non-terminal residue" evidence="2">
    <location>
        <position position="1"/>
    </location>
</feature>